<protein>
    <submittedName>
        <fullName evidence="2">Uncharacterized protein</fullName>
    </submittedName>
</protein>
<dbReference type="EnsemblPlants" id="MELO3C028283.2.1">
    <property type="protein sequence ID" value="MELO3C028283.2.1"/>
    <property type="gene ID" value="MELO3C028283.2"/>
</dbReference>
<sequence>LSIFGARTPRTSTHTPGILPDTFSKGIGREASSLEGELWCDPKQSKKWPMLPT</sequence>
<reference evidence="2" key="1">
    <citation type="submission" date="2023-03" db="UniProtKB">
        <authorList>
            <consortium name="EnsemblPlants"/>
        </authorList>
    </citation>
    <scope>IDENTIFICATION</scope>
</reference>
<dbReference type="Gramene" id="MELO3C028283.2.1">
    <property type="protein sequence ID" value="MELO3C028283.2.1"/>
    <property type="gene ID" value="MELO3C028283.2"/>
</dbReference>
<evidence type="ECO:0000256" key="1">
    <source>
        <dbReference type="SAM" id="MobiDB-lite"/>
    </source>
</evidence>
<accession>A0A9I9E3R2</accession>
<organism evidence="2">
    <name type="scientific">Cucumis melo</name>
    <name type="common">Muskmelon</name>
    <dbReference type="NCBI Taxonomy" id="3656"/>
    <lineage>
        <taxon>Eukaryota</taxon>
        <taxon>Viridiplantae</taxon>
        <taxon>Streptophyta</taxon>
        <taxon>Embryophyta</taxon>
        <taxon>Tracheophyta</taxon>
        <taxon>Spermatophyta</taxon>
        <taxon>Magnoliopsida</taxon>
        <taxon>eudicotyledons</taxon>
        <taxon>Gunneridae</taxon>
        <taxon>Pentapetalae</taxon>
        <taxon>rosids</taxon>
        <taxon>fabids</taxon>
        <taxon>Cucurbitales</taxon>
        <taxon>Cucurbitaceae</taxon>
        <taxon>Benincaseae</taxon>
        <taxon>Cucumis</taxon>
    </lineage>
</organism>
<proteinExistence type="predicted"/>
<dbReference type="AlphaFoldDB" id="A0A9I9E3R2"/>
<evidence type="ECO:0000313" key="2">
    <source>
        <dbReference type="EnsemblPlants" id="MELO3C028283.2.1"/>
    </source>
</evidence>
<feature type="region of interest" description="Disordered" evidence="1">
    <location>
        <begin position="1"/>
        <end position="25"/>
    </location>
</feature>
<name>A0A9I9E3R2_CUCME</name>